<keyword evidence="2" id="KW-0004">4Fe-4S</keyword>
<proteinExistence type="predicted"/>
<name>A0ABX5TK56_9BACT</name>
<accession>A0ABX5TK56</accession>
<dbReference type="Proteomes" id="UP000298805">
    <property type="component" value="Chromosome"/>
</dbReference>
<evidence type="ECO:0000256" key="1">
    <source>
        <dbReference type="ARBA" id="ARBA00001966"/>
    </source>
</evidence>
<evidence type="ECO:0000256" key="2">
    <source>
        <dbReference type="ARBA" id="ARBA00022485"/>
    </source>
</evidence>
<organism evidence="3 4">
    <name type="scientific">Caminibacter pacificus</name>
    <dbReference type="NCBI Taxonomy" id="1424653"/>
    <lineage>
        <taxon>Bacteria</taxon>
        <taxon>Pseudomonadati</taxon>
        <taxon>Campylobacterota</taxon>
        <taxon>Epsilonproteobacteria</taxon>
        <taxon>Nautiliales</taxon>
        <taxon>Nautiliaceae</taxon>
        <taxon>Caminibacter</taxon>
    </lineage>
</organism>
<gene>
    <name evidence="3" type="ORF">C6V80_06495</name>
</gene>
<keyword evidence="4" id="KW-1185">Reference proteome</keyword>
<reference evidence="3" key="1">
    <citation type="submission" date="2019-06" db="EMBL/GenBank/DDBJ databases">
        <title>A comparative analysis of the Nautiliaceae.</title>
        <authorList>
            <person name="Grosche A."/>
            <person name="Smedile F."/>
            <person name="Vetriani C."/>
        </authorList>
    </citation>
    <scope>NUCLEOTIDE SEQUENCE</scope>
    <source>
        <strain evidence="3">TB6</strain>
    </source>
</reference>
<dbReference type="InterPro" id="IPR051196">
    <property type="entry name" value="RSAD2/Viperin_antiviral"/>
</dbReference>
<protein>
    <submittedName>
        <fullName evidence="3">Radical SAM protein</fullName>
    </submittedName>
</protein>
<evidence type="ECO:0000313" key="4">
    <source>
        <dbReference type="Proteomes" id="UP000298805"/>
    </source>
</evidence>
<dbReference type="CDD" id="cd01335">
    <property type="entry name" value="Radical_SAM"/>
    <property type="match status" value="1"/>
</dbReference>
<dbReference type="RefSeq" id="WP_139932261.1">
    <property type="nucleotide sequence ID" value="NZ_CP027432.2"/>
</dbReference>
<dbReference type="InterPro" id="IPR058240">
    <property type="entry name" value="rSAM_sf"/>
</dbReference>
<sequence length="237" mass="28111">MANSLKLLKEVYSYFAQNYKRIRLNLAGGEPLLVKDLNFIIKSAKSIGFDVSIITNFSNSDKILESVNFLTMIGISVDSLKEDTIKKIGRFDKKILNREYFYEKIKLIKSLNPNIQIKINTVVNRFNYNEFLGDFIEKINPNKWKILQAFPFKKTVFCEDWQYERFKKLHIKVNVNKFFESSEDMRESYIMVDPFGRFYQNSNLEYQYSESILKVGAKKAFSQVTFMKDKFYKRCQK</sequence>
<keyword evidence="2" id="KW-0479">Metal-binding</keyword>
<dbReference type="EMBL" id="CP027432">
    <property type="protein sequence ID" value="QCI28625.2"/>
    <property type="molecule type" value="Genomic_DNA"/>
</dbReference>
<comment type="cofactor">
    <cofactor evidence="1">
        <name>[4Fe-4S] cluster</name>
        <dbReference type="ChEBI" id="CHEBI:49883"/>
    </cofactor>
</comment>
<dbReference type="NCBIfam" id="NF038283">
    <property type="entry name" value="viperin_w_prok"/>
    <property type="match status" value="1"/>
</dbReference>
<dbReference type="PANTHER" id="PTHR21339">
    <property type="entry name" value="RADICAL S-ADENOSYL METHIONINE DOMAIN-CONTAINING PROTEIN 2"/>
    <property type="match status" value="1"/>
</dbReference>
<dbReference type="SUPFAM" id="SSF102114">
    <property type="entry name" value="Radical SAM enzymes"/>
    <property type="match status" value="1"/>
</dbReference>
<keyword evidence="2" id="KW-0408">Iron</keyword>
<dbReference type="InterPro" id="IPR013785">
    <property type="entry name" value="Aldolase_TIM"/>
</dbReference>
<evidence type="ECO:0000313" key="3">
    <source>
        <dbReference type="EMBL" id="QCI28625.2"/>
    </source>
</evidence>
<dbReference type="PANTHER" id="PTHR21339:SF0">
    <property type="entry name" value="S-ADENOSYLMETHIONINE-DEPENDENT NUCLEOTIDE DEHYDRATASE RSAD2"/>
    <property type="match status" value="1"/>
</dbReference>
<keyword evidence="2" id="KW-0411">Iron-sulfur</keyword>
<dbReference type="Gene3D" id="3.20.20.70">
    <property type="entry name" value="Aldolase class I"/>
    <property type="match status" value="1"/>
</dbReference>